<dbReference type="PANTHER" id="PTHR10766">
    <property type="entry name" value="TRANSMEMBRANE 9 SUPERFAMILY PROTEIN"/>
    <property type="match status" value="1"/>
</dbReference>
<feature type="transmembrane region" description="Helical" evidence="7">
    <location>
        <begin position="97"/>
        <end position="119"/>
    </location>
</feature>
<evidence type="ECO:0000313" key="9">
    <source>
        <dbReference type="Proteomes" id="UP000013827"/>
    </source>
</evidence>
<dbReference type="Proteomes" id="UP000013827">
    <property type="component" value="Unassembled WGS sequence"/>
</dbReference>
<dbReference type="GO" id="GO:0072657">
    <property type="term" value="P:protein localization to membrane"/>
    <property type="evidence" value="ECO:0007669"/>
    <property type="project" value="TreeGrafter"/>
</dbReference>
<dbReference type="RefSeq" id="XP_005772541.1">
    <property type="nucleotide sequence ID" value="XM_005772484.1"/>
</dbReference>
<keyword evidence="6 7" id="KW-0472">Membrane</keyword>
<dbReference type="RefSeq" id="XP_005768973.1">
    <property type="nucleotide sequence ID" value="XM_005768916.1"/>
</dbReference>
<reference evidence="9" key="1">
    <citation type="journal article" date="2013" name="Nature">
        <title>Pan genome of the phytoplankton Emiliania underpins its global distribution.</title>
        <authorList>
            <person name="Read B.A."/>
            <person name="Kegel J."/>
            <person name="Klute M.J."/>
            <person name="Kuo A."/>
            <person name="Lefebvre S.C."/>
            <person name="Maumus F."/>
            <person name="Mayer C."/>
            <person name="Miller J."/>
            <person name="Monier A."/>
            <person name="Salamov A."/>
            <person name="Young J."/>
            <person name="Aguilar M."/>
            <person name="Claverie J.M."/>
            <person name="Frickenhaus S."/>
            <person name="Gonzalez K."/>
            <person name="Herman E.K."/>
            <person name="Lin Y.C."/>
            <person name="Napier J."/>
            <person name="Ogata H."/>
            <person name="Sarno A.F."/>
            <person name="Shmutz J."/>
            <person name="Schroeder D."/>
            <person name="de Vargas C."/>
            <person name="Verret F."/>
            <person name="von Dassow P."/>
            <person name="Valentin K."/>
            <person name="Van de Peer Y."/>
            <person name="Wheeler G."/>
            <person name="Dacks J.B."/>
            <person name="Delwiche C.F."/>
            <person name="Dyhrman S.T."/>
            <person name="Glockner G."/>
            <person name="John U."/>
            <person name="Richards T."/>
            <person name="Worden A.Z."/>
            <person name="Zhang X."/>
            <person name="Grigoriev I.V."/>
            <person name="Allen A.E."/>
            <person name="Bidle K."/>
            <person name="Borodovsky M."/>
            <person name="Bowler C."/>
            <person name="Brownlee C."/>
            <person name="Cock J.M."/>
            <person name="Elias M."/>
            <person name="Gladyshev V.N."/>
            <person name="Groth M."/>
            <person name="Guda C."/>
            <person name="Hadaegh A."/>
            <person name="Iglesias-Rodriguez M.D."/>
            <person name="Jenkins J."/>
            <person name="Jones B.M."/>
            <person name="Lawson T."/>
            <person name="Leese F."/>
            <person name="Lindquist E."/>
            <person name="Lobanov A."/>
            <person name="Lomsadze A."/>
            <person name="Malik S.B."/>
            <person name="Marsh M.E."/>
            <person name="Mackinder L."/>
            <person name="Mock T."/>
            <person name="Mueller-Roeber B."/>
            <person name="Pagarete A."/>
            <person name="Parker M."/>
            <person name="Probert I."/>
            <person name="Quesneville H."/>
            <person name="Raines C."/>
            <person name="Rensing S.A."/>
            <person name="Riano-Pachon D.M."/>
            <person name="Richier S."/>
            <person name="Rokitta S."/>
            <person name="Shiraiwa Y."/>
            <person name="Soanes D.M."/>
            <person name="van der Giezen M."/>
            <person name="Wahlund T.M."/>
            <person name="Williams B."/>
            <person name="Wilson W."/>
            <person name="Wolfe G."/>
            <person name="Wurch L.L."/>
        </authorList>
    </citation>
    <scope>NUCLEOTIDE SEQUENCE</scope>
</reference>
<comment type="subcellular location">
    <subcellularLocation>
        <location evidence="1">Membrane</location>
        <topology evidence="1">Multi-pass membrane protein</topology>
    </subcellularLocation>
</comment>
<feature type="transmembrane region" description="Helical" evidence="7">
    <location>
        <begin position="25"/>
        <end position="54"/>
    </location>
</feature>
<keyword evidence="5 7" id="KW-1133">Transmembrane helix</keyword>
<sequence>GVLPFGSIFIEMYFVFTSFWNYKFYYVYGFMLLVYLILAVVTVCVTIVVTYFLLNNEDYRWPWVAFASSASTAGYVFLYSLYYFVVKTKMSGFYQTVFYLCYMGIFSLALGLMCGALGYGGCRLFVRRIYSNIKND</sequence>
<reference evidence="8" key="2">
    <citation type="submission" date="2024-10" db="UniProtKB">
        <authorList>
            <consortium name="EnsemblProtists"/>
        </authorList>
    </citation>
    <scope>IDENTIFICATION</scope>
</reference>
<evidence type="ECO:0000256" key="2">
    <source>
        <dbReference type="ARBA" id="ARBA00005227"/>
    </source>
</evidence>
<dbReference type="KEGG" id="ehx:EMIHUDRAFT_60571"/>
<evidence type="ECO:0000256" key="7">
    <source>
        <dbReference type="RuleBase" id="RU363079"/>
    </source>
</evidence>
<evidence type="ECO:0000256" key="5">
    <source>
        <dbReference type="ARBA" id="ARBA00022989"/>
    </source>
</evidence>
<evidence type="ECO:0000256" key="6">
    <source>
        <dbReference type="ARBA" id="ARBA00023136"/>
    </source>
</evidence>
<dbReference type="PaxDb" id="2903-EOD16544"/>
<name>A0A0D3IZ59_EMIH1</name>
<dbReference type="eggNOG" id="KOG1277">
    <property type="taxonomic scope" value="Eukaryota"/>
</dbReference>
<dbReference type="GO" id="GO:0016020">
    <property type="term" value="C:membrane"/>
    <property type="evidence" value="ECO:0007669"/>
    <property type="project" value="UniProtKB-SubCell"/>
</dbReference>
<keyword evidence="9" id="KW-1185">Reference proteome</keyword>
<evidence type="ECO:0000313" key="8">
    <source>
        <dbReference type="EnsemblProtists" id="EOD16544"/>
    </source>
</evidence>
<keyword evidence="4" id="KW-0732">Signal</keyword>
<dbReference type="HOGENOM" id="CLU_154114_0_0_1"/>
<dbReference type="Pfam" id="PF02990">
    <property type="entry name" value="EMP70"/>
    <property type="match status" value="1"/>
</dbReference>
<proteinExistence type="inferred from homology"/>
<keyword evidence="3 7" id="KW-0812">Transmembrane</keyword>
<evidence type="ECO:0000256" key="4">
    <source>
        <dbReference type="ARBA" id="ARBA00022729"/>
    </source>
</evidence>
<dbReference type="GeneID" id="17265659"/>
<dbReference type="OMA" id="CFCASIS"/>
<dbReference type="EnsemblProtists" id="EOD16544">
    <property type="protein sequence ID" value="EOD16544"/>
    <property type="gene ID" value="EMIHUDRAFT_60571"/>
</dbReference>
<protein>
    <recommendedName>
        <fullName evidence="7">Transmembrane 9 superfamily member</fullName>
    </recommendedName>
</protein>
<evidence type="ECO:0000256" key="1">
    <source>
        <dbReference type="ARBA" id="ARBA00004141"/>
    </source>
</evidence>
<comment type="caution">
    <text evidence="7">Lacks conserved residue(s) required for the propagation of feature annotation.</text>
</comment>
<dbReference type="KEGG" id="ehx:EMIHUDRAFT_60532"/>
<feature type="transmembrane region" description="Helical" evidence="7">
    <location>
        <begin position="61"/>
        <end position="85"/>
    </location>
</feature>
<organism evidence="8 9">
    <name type="scientific">Emiliania huxleyi (strain CCMP1516)</name>
    <dbReference type="NCBI Taxonomy" id="280463"/>
    <lineage>
        <taxon>Eukaryota</taxon>
        <taxon>Haptista</taxon>
        <taxon>Haptophyta</taxon>
        <taxon>Prymnesiophyceae</taxon>
        <taxon>Isochrysidales</taxon>
        <taxon>Noelaerhabdaceae</taxon>
        <taxon>Emiliania</taxon>
    </lineage>
</organism>
<comment type="similarity">
    <text evidence="2 7">Belongs to the nonaspanin (TM9SF) (TC 9.A.2) family.</text>
</comment>
<dbReference type="AlphaFoldDB" id="A0A0D3IZ59"/>
<dbReference type="InterPro" id="IPR004240">
    <property type="entry name" value="EMP70"/>
</dbReference>
<evidence type="ECO:0000256" key="3">
    <source>
        <dbReference type="ARBA" id="ARBA00022692"/>
    </source>
</evidence>
<dbReference type="GeneID" id="17262694"/>
<accession>A0A0D3IZ59</accession>
<dbReference type="EnsemblProtists" id="EOD20112">
    <property type="protein sequence ID" value="EOD20112"/>
    <property type="gene ID" value="EMIHUDRAFT_60532"/>
</dbReference>
<dbReference type="PANTHER" id="PTHR10766:SF41">
    <property type="entry name" value="TRANSMEMBRANE 9 SUPERFAMILY MEMBER 3"/>
    <property type="match status" value="1"/>
</dbReference>